<evidence type="ECO:0000313" key="1">
    <source>
        <dbReference type="EMBL" id="CAK7928266.1"/>
    </source>
</evidence>
<comment type="caution">
    <text evidence="1">The sequence shown here is derived from an EMBL/GenBank/DDBJ whole genome shotgun (WGS) entry which is preliminary data.</text>
</comment>
<gene>
    <name evidence="1" type="ORF">PM001_LOCUS13416</name>
</gene>
<name>A0AAV1U0S9_9STRA</name>
<dbReference type="Proteomes" id="UP001162060">
    <property type="component" value="Unassembled WGS sequence"/>
</dbReference>
<dbReference type="Pfam" id="PF14223">
    <property type="entry name" value="Retrotran_gag_2"/>
    <property type="match status" value="1"/>
</dbReference>
<evidence type="ECO:0000313" key="2">
    <source>
        <dbReference type="Proteomes" id="UP001162060"/>
    </source>
</evidence>
<protein>
    <submittedName>
        <fullName evidence="1">Uncharacterized protein</fullName>
    </submittedName>
</protein>
<dbReference type="AlphaFoldDB" id="A0AAV1U0S9"/>
<reference evidence="1" key="1">
    <citation type="submission" date="2024-01" db="EMBL/GenBank/DDBJ databases">
        <authorList>
            <person name="Webb A."/>
        </authorList>
    </citation>
    <scope>NUCLEOTIDE SEQUENCE</scope>
    <source>
        <strain evidence="1">Pm1</strain>
    </source>
</reference>
<dbReference type="EMBL" id="CAKLBY020000123">
    <property type="protein sequence ID" value="CAK7928266.1"/>
    <property type="molecule type" value="Genomic_DNA"/>
</dbReference>
<organism evidence="1 2">
    <name type="scientific">Peronospora matthiolae</name>
    <dbReference type="NCBI Taxonomy" id="2874970"/>
    <lineage>
        <taxon>Eukaryota</taxon>
        <taxon>Sar</taxon>
        <taxon>Stramenopiles</taxon>
        <taxon>Oomycota</taxon>
        <taxon>Peronosporomycetes</taxon>
        <taxon>Peronosporales</taxon>
        <taxon>Peronosporaceae</taxon>
        <taxon>Peronospora</taxon>
    </lineage>
</organism>
<sequence>MRGVFLAKSSWYVVNRETTPTFADPRDSDEYAKTHNIAFGLMLLHMSAEHHHVVDEYEEAWVAWAPLRTLYGGSMKAGWIFLKRQLFSMEMEEGVNVMHH</sequence>
<accession>A0AAV1U0S9</accession>
<proteinExistence type="predicted"/>